<keyword evidence="2" id="KW-0472">Membrane</keyword>
<name>A0A5B0WJ06_9GAMM</name>
<gene>
    <name evidence="4" type="ORF">F0L16_13995</name>
</gene>
<feature type="compositionally biased region" description="Polar residues" evidence="1">
    <location>
        <begin position="563"/>
        <end position="579"/>
    </location>
</feature>
<keyword evidence="2" id="KW-0812">Transmembrane</keyword>
<dbReference type="Proteomes" id="UP000322184">
    <property type="component" value="Unassembled WGS sequence"/>
</dbReference>
<feature type="transmembrane region" description="Helical" evidence="2">
    <location>
        <begin position="457"/>
        <end position="476"/>
    </location>
</feature>
<keyword evidence="2" id="KW-1133">Transmembrane helix</keyword>
<dbReference type="InterPro" id="IPR012931">
    <property type="entry name" value="TraG_N_Proteobacteria"/>
</dbReference>
<feature type="transmembrane region" description="Helical" evidence="2">
    <location>
        <begin position="400"/>
        <end position="421"/>
    </location>
</feature>
<organism evidence="4 5">
    <name type="scientific">Photorhabdus heterorhabditis</name>
    <dbReference type="NCBI Taxonomy" id="880156"/>
    <lineage>
        <taxon>Bacteria</taxon>
        <taxon>Pseudomonadati</taxon>
        <taxon>Pseudomonadota</taxon>
        <taxon>Gammaproteobacteria</taxon>
        <taxon>Enterobacterales</taxon>
        <taxon>Morganellaceae</taxon>
        <taxon>Photorhabdus</taxon>
    </lineage>
</organism>
<evidence type="ECO:0000259" key="3">
    <source>
        <dbReference type="Pfam" id="PF07916"/>
    </source>
</evidence>
<feature type="transmembrane region" description="Helical" evidence="2">
    <location>
        <begin position="363"/>
        <end position="388"/>
    </location>
</feature>
<feature type="region of interest" description="Disordered" evidence="1">
    <location>
        <begin position="558"/>
        <end position="579"/>
    </location>
</feature>
<proteinExistence type="predicted"/>
<evidence type="ECO:0000313" key="5">
    <source>
        <dbReference type="Proteomes" id="UP000322184"/>
    </source>
</evidence>
<dbReference type="RefSeq" id="WP_149616967.1">
    <property type="nucleotide sequence ID" value="NZ_CAWPFF010000066.1"/>
</dbReference>
<dbReference type="Pfam" id="PF07916">
    <property type="entry name" value="TraG_N"/>
    <property type="match status" value="2"/>
</dbReference>
<accession>A0A5B0WJ06</accession>
<dbReference type="STRING" id="880156.AM629_06365"/>
<dbReference type="EMBL" id="VTUW01000026">
    <property type="protein sequence ID" value="KAA1186438.1"/>
    <property type="molecule type" value="Genomic_DNA"/>
</dbReference>
<feature type="transmembrane region" description="Helical" evidence="2">
    <location>
        <begin position="62"/>
        <end position="81"/>
    </location>
</feature>
<evidence type="ECO:0000256" key="1">
    <source>
        <dbReference type="SAM" id="MobiDB-lite"/>
    </source>
</evidence>
<evidence type="ECO:0000313" key="4">
    <source>
        <dbReference type="EMBL" id="KAA1186438.1"/>
    </source>
</evidence>
<evidence type="ECO:0000256" key="2">
    <source>
        <dbReference type="SAM" id="Phobius"/>
    </source>
</evidence>
<sequence length="1330" mass="142247">MDFNIYTLGDIDFVWSAFNGIALIFSKYRGVREFMTTAAVLAGLHLFYKSYLWLLNPLKNEIPVFNFILGLIVFSIAVMRVDVTIESVKSGEVRAVNDVPILIAATATLTTNLSQGLLRDYKTAFDPLAPPDLASTTLNDDLTLGPMIKFVKFIQWGGDSQGYCSLFPSPSSKIGNLNLCLTVQSVSLNCLKATQNSTASIAGKENIFNDIFSTDISDSMSKITAAVSSGMRNASAQLVGTNGSISKPCSEVWADVLAIKDRPESQNLMRTIGQVNGILSPDDATGYGGDADFTSTLKAANGLYGKAIQAHDAMTNLFVLNNLQKGAQQYQTALGLATEMQLFEASIKRTNNMASQGQLWQHLSGAAISFLEMFAYMVAPFSLLMLIALGGNGVAAAAKYLQLVVFVNMWPITAVMVNAYVKKVVTADLDTWTTLNASNNAVTWSGLAGVAETYSSYLSVASALYALIPVLTLFVMTQSIHPMMSATKGITPDAPINNSHLTPQVWTAPDAGKTSFGDVSHTSAVSTGQGLYQGGFNNSNLPRIGEWNVGSQISDSMGHGAASQLSNMRSSQQSFSRSLNNATELAKTGAHNDQYSQQLAQTIALSDKLSSTMANSLAKSTGMSFSTGKTRAQSFLLTGGASGLFRIGTPSGSPVNVSGGVDGSFTASAVQSNNVSESMNKILNGAYQDAISTDLATAQELRKGLTSLSSDTFGTNSSVKDAFSQVQQDARSVLSSASTTVTTDGKQGSSNGMQFSQTVNLDAVSDSIKGTVNEDSVRAFARANGLNEDAFTGKYNSYLDMFRNSNTLGESINRRDALVSAVRDESNAKIRLDAEETQEHNMQDMRDTSALLKSLTSTFGANNQQLNPVINQLDSITGGKSAGNYVVEQQGKLGRPDTSGVMSANQINAAGNQVAGNVNAHQRQQDKTANKNPDGTVAGIKVADLNDEIARGVYNGRANQNRAAVVSQDEQNAIQKIDDTSKPFTKRGAETLTAIEQAVTDNLRKTDVFLDAVTGAKPAAVLSGAVKNAQYEMNTDRNFESADSYIERVNQSNKSNKEKGQNLVAQAAFTLGVMERSGPGSADSGHDSKEQVEMLRQEARKYGVDASYDDLRRIHMQSSRYNNGHASVDDVVKATYPDGSNHSDNSDRSYLRQSYVIGTPVPTEIDDQGGKQIRQNDISGNSALGVAKGVTYYVDDGVQNVLGKLGLGMIGDGARHIGRFTGSSNSAADTLNLNAMSTSLTGNIGQLAKINATINATKDNMGFSADSMQPYENAKQTNLSNIKTTLSEDPHYGPEVADKFSTFYSSLPNNIGQEDAKDRMEQFLNENKKK</sequence>
<comment type="caution">
    <text evidence="4">The sequence shown here is derived from an EMBL/GenBank/DDBJ whole genome shotgun (WGS) entry which is preliminary data.</text>
</comment>
<protein>
    <submittedName>
        <fullName evidence="4">Conjugal transfer protein TraG</fullName>
    </submittedName>
</protein>
<reference evidence="4 5" key="1">
    <citation type="submission" date="2019-09" db="EMBL/GenBank/DDBJ databases">
        <title>Whole genome sequence of Photorhabdus heterorhabditis strain ETL (Enterobacteriales: Enterobacteriaceae) a bacterial symbiont of Heterorhabditis zealandica strain ETL (Rhabditida: Heterorhabditidae).</title>
        <authorList>
            <person name="Lulamba T.E."/>
            <person name="Serepa-Dlamini M.H."/>
        </authorList>
    </citation>
    <scope>NUCLEOTIDE SEQUENCE [LARGE SCALE GENOMIC DNA]</scope>
    <source>
        <strain evidence="4 5">ETL</strain>
    </source>
</reference>
<feature type="domain" description="TraG N-terminal Proteobacteria" evidence="3">
    <location>
        <begin position="213"/>
        <end position="486"/>
    </location>
</feature>
<feature type="domain" description="TraG N-terminal Proteobacteria" evidence="3">
    <location>
        <begin position="5"/>
        <end position="133"/>
    </location>
</feature>
<feature type="transmembrane region" description="Helical" evidence="2">
    <location>
        <begin position="37"/>
        <end position="56"/>
    </location>
</feature>